<dbReference type="InterPro" id="IPR005119">
    <property type="entry name" value="LysR_subst-bd"/>
</dbReference>
<dbReference type="Gene3D" id="1.10.10.10">
    <property type="entry name" value="Winged helix-like DNA-binding domain superfamily/Winged helix DNA-binding domain"/>
    <property type="match status" value="1"/>
</dbReference>
<comment type="similarity">
    <text evidence="1">Belongs to the LysR transcriptional regulatory family.</text>
</comment>
<keyword evidence="2" id="KW-0805">Transcription regulation</keyword>
<feature type="domain" description="HTH lysR-type" evidence="6">
    <location>
        <begin position="29"/>
        <end position="85"/>
    </location>
</feature>
<keyword evidence="8" id="KW-1185">Reference proteome</keyword>
<dbReference type="Proteomes" id="UP000324324">
    <property type="component" value="Unassembled WGS sequence"/>
</dbReference>
<dbReference type="Pfam" id="PF03466">
    <property type="entry name" value="LysR_substrate"/>
    <property type="match status" value="1"/>
</dbReference>
<sequence>MHSGDHREGEPTPANDRRRLPLAELRHKDLNLLVVLAALLESRSVSEAARRLDSSQPSTSRMLERLREEFGDPLLIKSAARMLPTRRAQELQQALDAALRTIESIYTQSERYDPAQETGSYAIGINDSLQALIAPAFLARLRVVAPRARVRMHPVPMPSGLSAMTSGAIDVMVAFYPVESEALRSELLFSAPFGCLCDAGNAHLGNTPGAAELAPLPCLDISQFGVVTRMVDRYFAKHGEQRHIACTMTSYLAVADAITGTDMYAMVPRYLAPVLCRHPGVRFIPIDDPALAIPVHLCWHNNVHTHPFVSLLRALLTEVARGLPV</sequence>
<comment type="caution">
    <text evidence="7">The sequence shown here is derived from an EMBL/GenBank/DDBJ whole genome shotgun (WGS) entry which is preliminary data.</text>
</comment>
<keyword evidence="3" id="KW-0238">DNA-binding</keyword>
<dbReference type="PROSITE" id="PS50931">
    <property type="entry name" value="HTH_LYSR"/>
    <property type="match status" value="1"/>
</dbReference>
<evidence type="ECO:0000256" key="5">
    <source>
        <dbReference type="SAM" id="MobiDB-lite"/>
    </source>
</evidence>
<dbReference type="InterPro" id="IPR037402">
    <property type="entry name" value="YidZ_PBP2"/>
</dbReference>
<evidence type="ECO:0000313" key="7">
    <source>
        <dbReference type="EMBL" id="KAA6127112.1"/>
    </source>
</evidence>
<accession>A0A5M8AWE8</accession>
<evidence type="ECO:0000256" key="4">
    <source>
        <dbReference type="ARBA" id="ARBA00023163"/>
    </source>
</evidence>
<evidence type="ECO:0000256" key="2">
    <source>
        <dbReference type="ARBA" id="ARBA00023015"/>
    </source>
</evidence>
<dbReference type="SUPFAM" id="SSF46785">
    <property type="entry name" value="Winged helix' DNA-binding domain"/>
    <property type="match status" value="1"/>
</dbReference>
<proteinExistence type="inferred from homology"/>
<dbReference type="InterPro" id="IPR000847">
    <property type="entry name" value="LysR_HTH_N"/>
</dbReference>
<dbReference type="InterPro" id="IPR050389">
    <property type="entry name" value="LysR-type_TF"/>
</dbReference>
<dbReference type="PRINTS" id="PR00039">
    <property type="entry name" value="HTHLYSR"/>
</dbReference>
<protein>
    <submittedName>
        <fullName evidence="7">LysR family transcriptional regulator</fullName>
    </submittedName>
</protein>
<gene>
    <name evidence="7" type="ORF">F1599_08855</name>
</gene>
<name>A0A5M8AWE8_9BURK</name>
<dbReference type="AlphaFoldDB" id="A0A5M8AWE8"/>
<organism evidence="7 8">
    <name type="scientific">Cupriavidus cauae</name>
    <dbReference type="NCBI Taxonomy" id="2608999"/>
    <lineage>
        <taxon>Bacteria</taxon>
        <taxon>Pseudomonadati</taxon>
        <taxon>Pseudomonadota</taxon>
        <taxon>Betaproteobacteria</taxon>
        <taxon>Burkholderiales</taxon>
        <taxon>Burkholderiaceae</taxon>
        <taxon>Cupriavidus</taxon>
    </lineage>
</organism>
<dbReference type="PANTHER" id="PTHR30118:SF15">
    <property type="entry name" value="TRANSCRIPTIONAL REGULATORY PROTEIN"/>
    <property type="match status" value="1"/>
</dbReference>
<dbReference type="Gene3D" id="3.40.190.10">
    <property type="entry name" value="Periplasmic binding protein-like II"/>
    <property type="match status" value="2"/>
</dbReference>
<dbReference type="InterPro" id="IPR036388">
    <property type="entry name" value="WH-like_DNA-bd_sf"/>
</dbReference>
<dbReference type="SUPFAM" id="SSF53850">
    <property type="entry name" value="Periplasmic binding protein-like II"/>
    <property type="match status" value="1"/>
</dbReference>
<evidence type="ECO:0000256" key="1">
    <source>
        <dbReference type="ARBA" id="ARBA00009437"/>
    </source>
</evidence>
<dbReference type="CDD" id="cd08417">
    <property type="entry name" value="PBP2_Nitroaromatics_like"/>
    <property type="match status" value="1"/>
</dbReference>
<evidence type="ECO:0000313" key="8">
    <source>
        <dbReference type="Proteomes" id="UP000324324"/>
    </source>
</evidence>
<dbReference type="EMBL" id="VWRN01000025">
    <property type="protein sequence ID" value="KAA6127112.1"/>
    <property type="molecule type" value="Genomic_DNA"/>
</dbReference>
<feature type="region of interest" description="Disordered" evidence="5">
    <location>
        <begin position="1"/>
        <end position="20"/>
    </location>
</feature>
<evidence type="ECO:0000256" key="3">
    <source>
        <dbReference type="ARBA" id="ARBA00023125"/>
    </source>
</evidence>
<evidence type="ECO:0000259" key="6">
    <source>
        <dbReference type="PROSITE" id="PS50931"/>
    </source>
</evidence>
<reference evidence="7 8" key="1">
    <citation type="submission" date="2019-09" db="EMBL/GenBank/DDBJ databases">
        <title>Isolation of a novel species in the genus Cupriavidus from patients with sepsis using whole genome sequencing.</title>
        <authorList>
            <person name="Kweon O.J."/>
            <person name="Lee M.-K."/>
        </authorList>
    </citation>
    <scope>NUCLEOTIDE SEQUENCE [LARGE SCALE GENOMIC DNA]</scope>
    <source>
        <strain evidence="7 8">MKL-01</strain>
    </source>
</reference>
<dbReference type="PANTHER" id="PTHR30118">
    <property type="entry name" value="HTH-TYPE TRANSCRIPTIONAL REGULATOR LEUO-RELATED"/>
    <property type="match status" value="1"/>
</dbReference>
<dbReference type="InterPro" id="IPR036390">
    <property type="entry name" value="WH_DNA-bd_sf"/>
</dbReference>
<dbReference type="Pfam" id="PF00126">
    <property type="entry name" value="HTH_1"/>
    <property type="match status" value="1"/>
</dbReference>
<keyword evidence="4" id="KW-0804">Transcription</keyword>
<dbReference type="RefSeq" id="WP_150082790.1">
    <property type="nucleotide sequence ID" value="NZ_VWRN01000025.1"/>
</dbReference>
<dbReference type="GO" id="GO:0003700">
    <property type="term" value="F:DNA-binding transcription factor activity"/>
    <property type="evidence" value="ECO:0007669"/>
    <property type="project" value="InterPro"/>
</dbReference>
<dbReference type="GO" id="GO:0003677">
    <property type="term" value="F:DNA binding"/>
    <property type="evidence" value="ECO:0007669"/>
    <property type="project" value="UniProtKB-KW"/>
</dbReference>